<dbReference type="RefSeq" id="WP_134753734.1">
    <property type="nucleotide sequence ID" value="NZ_CP038149.1"/>
</dbReference>
<dbReference type="Gene3D" id="1.10.1040.10">
    <property type="entry name" value="N-(1-d-carboxylethyl)-l-norvaline Dehydrogenase, domain 2"/>
    <property type="match status" value="1"/>
</dbReference>
<dbReference type="Proteomes" id="UP000295727">
    <property type="component" value="Chromosome 2"/>
</dbReference>
<dbReference type="GO" id="GO:0008677">
    <property type="term" value="F:2-dehydropantoate 2-reductase activity"/>
    <property type="evidence" value="ECO:0007669"/>
    <property type="project" value="UniProtKB-EC"/>
</dbReference>
<accession>A0A4P7CXQ7</accession>
<dbReference type="OrthoDB" id="9796561at2"/>
<dbReference type="PANTHER" id="PTHR21708">
    <property type="entry name" value="PROBABLE 2-DEHYDROPANTOATE 2-REDUCTASE"/>
    <property type="match status" value="1"/>
</dbReference>
<keyword evidence="4" id="KW-0566">Pantothenate biosynthesis</keyword>
<evidence type="ECO:0000259" key="7">
    <source>
        <dbReference type="Pfam" id="PF02558"/>
    </source>
</evidence>
<feature type="domain" description="Ketopantoate reductase N-terminal" evidence="7">
    <location>
        <begin position="8"/>
        <end position="114"/>
    </location>
</feature>
<dbReference type="InterPro" id="IPR008927">
    <property type="entry name" value="6-PGluconate_DH-like_C_sf"/>
</dbReference>
<evidence type="ECO:0000256" key="3">
    <source>
        <dbReference type="ARBA" id="ARBA00019465"/>
    </source>
</evidence>
<dbReference type="SUPFAM" id="SSF48179">
    <property type="entry name" value="6-phosphogluconate dehydrogenase C-terminal domain-like"/>
    <property type="match status" value="1"/>
</dbReference>
<dbReference type="InterPro" id="IPR051402">
    <property type="entry name" value="KPR-Related"/>
</dbReference>
<dbReference type="InterPro" id="IPR013752">
    <property type="entry name" value="KPA_reductase"/>
</dbReference>
<evidence type="ECO:0000259" key="8">
    <source>
        <dbReference type="Pfam" id="PF08546"/>
    </source>
</evidence>
<dbReference type="Gene3D" id="3.40.50.720">
    <property type="entry name" value="NAD(P)-binding Rossmann-like Domain"/>
    <property type="match status" value="1"/>
</dbReference>
<keyword evidence="10" id="KW-1185">Reference proteome</keyword>
<evidence type="ECO:0000313" key="9">
    <source>
        <dbReference type="EMBL" id="QBR00248.1"/>
    </source>
</evidence>
<dbReference type="InterPro" id="IPR036291">
    <property type="entry name" value="NAD(P)-bd_dom_sf"/>
</dbReference>
<protein>
    <recommendedName>
        <fullName evidence="3">2-dehydropantoate 2-reductase</fullName>
        <ecNumber evidence="2">1.1.1.169</ecNumber>
    </recommendedName>
    <alternativeName>
        <fullName evidence="5">Ketopantoate reductase</fullName>
    </alternativeName>
</protein>
<dbReference type="Pfam" id="PF02558">
    <property type="entry name" value="ApbA"/>
    <property type="match status" value="1"/>
</dbReference>
<evidence type="ECO:0000256" key="6">
    <source>
        <dbReference type="ARBA" id="ARBA00048793"/>
    </source>
</evidence>
<proteinExistence type="predicted"/>
<dbReference type="FunFam" id="1.10.1040.10:FF:000017">
    <property type="entry name" value="2-dehydropantoate 2-reductase"/>
    <property type="match status" value="1"/>
</dbReference>
<dbReference type="AlphaFoldDB" id="A0A4P7CXQ7"/>
<dbReference type="PANTHER" id="PTHR21708:SF45">
    <property type="entry name" value="2-DEHYDROPANTOATE 2-REDUCTASE"/>
    <property type="match status" value="1"/>
</dbReference>
<dbReference type="KEGG" id="ppai:E1956_24595"/>
<dbReference type="InterPro" id="IPR013328">
    <property type="entry name" value="6PGD_dom2"/>
</dbReference>
<evidence type="ECO:0000256" key="2">
    <source>
        <dbReference type="ARBA" id="ARBA00013014"/>
    </source>
</evidence>
<gene>
    <name evidence="9" type="ORF">E1956_24595</name>
</gene>
<dbReference type="EMBL" id="CP038149">
    <property type="protein sequence ID" value="QBR00248.1"/>
    <property type="molecule type" value="Genomic_DNA"/>
</dbReference>
<dbReference type="InterPro" id="IPR013332">
    <property type="entry name" value="KPR_N"/>
</dbReference>
<evidence type="ECO:0000313" key="10">
    <source>
        <dbReference type="Proteomes" id="UP000295727"/>
    </source>
</evidence>
<feature type="domain" description="Ketopantoate reductase C-terminal" evidence="8">
    <location>
        <begin position="207"/>
        <end position="327"/>
    </location>
</feature>
<name>A0A4P7CXQ7_9BURK</name>
<comment type="catalytic activity">
    <reaction evidence="6">
        <text>(R)-pantoate + NADP(+) = 2-dehydropantoate + NADPH + H(+)</text>
        <dbReference type="Rhea" id="RHEA:16233"/>
        <dbReference type="ChEBI" id="CHEBI:11561"/>
        <dbReference type="ChEBI" id="CHEBI:15378"/>
        <dbReference type="ChEBI" id="CHEBI:15980"/>
        <dbReference type="ChEBI" id="CHEBI:57783"/>
        <dbReference type="ChEBI" id="CHEBI:58349"/>
        <dbReference type="EC" id="1.1.1.169"/>
    </reaction>
</comment>
<organism evidence="9 10">
    <name type="scientific">Paraburkholderia pallida</name>
    <dbReference type="NCBI Taxonomy" id="2547399"/>
    <lineage>
        <taxon>Bacteria</taxon>
        <taxon>Pseudomonadati</taxon>
        <taxon>Pseudomonadota</taxon>
        <taxon>Betaproteobacteria</taxon>
        <taxon>Burkholderiales</taxon>
        <taxon>Burkholderiaceae</taxon>
        <taxon>Paraburkholderia</taxon>
    </lineage>
</organism>
<dbReference type="GO" id="GO:0005737">
    <property type="term" value="C:cytoplasm"/>
    <property type="evidence" value="ECO:0007669"/>
    <property type="project" value="TreeGrafter"/>
</dbReference>
<evidence type="ECO:0000256" key="4">
    <source>
        <dbReference type="ARBA" id="ARBA00022655"/>
    </source>
</evidence>
<evidence type="ECO:0000256" key="5">
    <source>
        <dbReference type="ARBA" id="ARBA00032024"/>
    </source>
</evidence>
<evidence type="ECO:0000256" key="1">
    <source>
        <dbReference type="ARBA" id="ARBA00004994"/>
    </source>
</evidence>
<dbReference type="GO" id="GO:0015940">
    <property type="term" value="P:pantothenate biosynthetic process"/>
    <property type="evidence" value="ECO:0007669"/>
    <property type="project" value="UniProtKB-UniPathway"/>
</dbReference>
<dbReference type="Pfam" id="PF08546">
    <property type="entry name" value="ApbA_C"/>
    <property type="match status" value="1"/>
</dbReference>
<dbReference type="NCBIfam" id="NF005089">
    <property type="entry name" value="PRK06522.1-4"/>
    <property type="match status" value="1"/>
</dbReference>
<dbReference type="EC" id="1.1.1.169" evidence="2"/>
<dbReference type="UniPathway" id="UPA00028">
    <property type="reaction ID" value="UER00004"/>
</dbReference>
<comment type="pathway">
    <text evidence="1">Cofactor biosynthesis; (R)-pantothenate biosynthesis; (R)-pantoate from 3-methyl-2-oxobutanoate: step 2/2.</text>
</comment>
<sequence length="344" mass="35418">MNSSQRSITVVGAGAIGGLIAARLARADNGANINVLARGAQLEAIRRDGLTIVGDPEHDMRYTARVNATDNAAALGAQDIVFVCLKGQALVQAAASLAPLVGPHTHIVSAMNGVPWWFLADFGGAQANGRLESVDPGGAVSAALPPAQASGCVVHLSSSIAAPGVIRKGKGNLLIVGAASQRTAARAKEACALLAQAGFEVQATGQIQHEIWAKLWGNMTMNPISALTRSSADVILDDPLTAGLVRAIMAEARTIGEALGIGLAMTIEQRNAITRKLGAFKTSMLQDVEAGRTLEVEALLGAPYELAQRAGVAAPSLGMLYGLARQLDTNLEAARRSGSPATAR</sequence>
<dbReference type="SUPFAM" id="SSF51735">
    <property type="entry name" value="NAD(P)-binding Rossmann-fold domains"/>
    <property type="match status" value="1"/>
</dbReference>
<reference evidence="9 10" key="1">
    <citation type="submission" date="2019-03" db="EMBL/GenBank/DDBJ databases">
        <title>Paraburkholderia sp. 7MH5, isolated from subtropical forest soil.</title>
        <authorList>
            <person name="Gao Z.-H."/>
            <person name="Qiu L.-H."/>
        </authorList>
    </citation>
    <scope>NUCLEOTIDE SEQUENCE [LARGE SCALE GENOMIC DNA]</scope>
    <source>
        <strain evidence="9 10">7MH5</strain>
    </source>
</reference>